<dbReference type="CDD" id="cd00038">
    <property type="entry name" value="CAP_ED"/>
    <property type="match status" value="1"/>
</dbReference>
<feature type="region of interest" description="Disordered" evidence="1">
    <location>
        <begin position="1120"/>
        <end position="1142"/>
    </location>
</feature>
<proteinExistence type="predicted"/>
<dbReference type="SUPFAM" id="SSF52091">
    <property type="entry name" value="SpoIIaa-like"/>
    <property type="match status" value="1"/>
</dbReference>
<dbReference type="Gene3D" id="2.60.120.10">
    <property type="entry name" value="Jelly Rolls"/>
    <property type="match status" value="1"/>
</dbReference>
<protein>
    <recommendedName>
        <fullName evidence="8">STAS domain-containing protein</fullName>
    </recommendedName>
</protein>
<reference evidence="7" key="1">
    <citation type="journal article" date="2013" name="Nature">
        <title>Pan genome of the phytoplankton Emiliania underpins its global distribution.</title>
        <authorList>
            <person name="Read B.A."/>
            <person name="Kegel J."/>
            <person name="Klute M.J."/>
            <person name="Kuo A."/>
            <person name="Lefebvre S.C."/>
            <person name="Maumus F."/>
            <person name="Mayer C."/>
            <person name="Miller J."/>
            <person name="Monier A."/>
            <person name="Salamov A."/>
            <person name="Young J."/>
            <person name="Aguilar M."/>
            <person name="Claverie J.M."/>
            <person name="Frickenhaus S."/>
            <person name="Gonzalez K."/>
            <person name="Herman E.K."/>
            <person name="Lin Y.C."/>
            <person name="Napier J."/>
            <person name="Ogata H."/>
            <person name="Sarno A.F."/>
            <person name="Shmutz J."/>
            <person name="Schroeder D."/>
            <person name="de Vargas C."/>
            <person name="Verret F."/>
            <person name="von Dassow P."/>
            <person name="Valentin K."/>
            <person name="Van de Peer Y."/>
            <person name="Wheeler G."/>
            <person name="Dacks J.B."/>
            <person name="Delwiche C.F."/>
            <person name="Dyhrman S.T."/>
            <person name="Glockner G."/>
            <person name="John U."/>
            <person name="Richards T."/>
            <person name="Worden A.Z."/>
            <person name="Zhang X."/>
            <person name="Grigoriev I.V."/>
            <person name="Allen A.E."/>
            <person name="Bidle K."/>
            <person name="Borodovsky M."/>
            <person name="Bowler C."/>
            <person name="Brownlee C."/>
            <person name="Cock J.M."/>
            <person name="Elias M."/>
            <person name="Gladyshev V.N."/>
            <person name="Groth M."/>
            <person name="Guda C."/>
            <person name="Hadaegh A."/>
            <person name="Iglesias-Rodriguez M.D."/>
            <person name="Jenkins J."/>
            <person name="Jones B.M."/>
            <person name="Lawson T."/>
            <person name="Leese F."/>
            <person name="Lindquist E."/>
            <person name="Lobanov A."/>
            <person name="Lomsadze A."/>
            <person name="Malik S.B."/>
            <person name="Marsh M.E."/>
            <person name="Mackinder L."/>
            <person name="Mock T."/>
            <person name="Mueller-Roeber B."/>
            <person name="Pagarete A."/>
            <person name="Parker M."/>
            <person name="Probert I."/>
            <person name="Quesneville H."/>
            <person name="Raines C."/>
            <person name="Rensing S.A."/>
            <person name="Riano-Pachon D.M."/>
            <person name="Richier S."/>
            <person name="Rokitta S."/>
            <person name="Shiraiwa Y."/>
            <person name="Soanes D.M."/>
            <person name="van der Giezen M."/>
            <person name="Wahlund T.M."/>
            <person name="Williams B."/>
            <person name="Wilson W."/>
            <person name="Wolfe G."/>
            <person name="Wurch L.L."/>
        </authorList>
    </citation>
    <scope>NUCLEOTIDE SEQUENCE</scope>
</reference>
<evidence type="ECO:0000259" key="4">
    <source>
        <dbReference type="PROSITE" id="PS50042"/>
    </source>
</evidence>
<keyword evidence="3" id="KW-0732">Signal</keyword>
<feature type="transmembrane region" description="Helical" evidence="2">
    <location>
        <begin position="247"/>
        <end position="273"/>
    </location>
</feature>
<evidence type="ECO:0000313" key="6">
    <source>
        <dbReference type="EnsemblProtists" id="EOD34082"/>
    </source>
</evidence>
<evidence type="ECO:0000313" key="7">
    <source>
        <dbReference type="Proteomes" id="UP000013827"/>
    </source>
</evidence>
<feature type="compositionally biased region" description="Polar residues" evidence="1">
    <location>
        <begin position="555"/>
        <end position="565"/>
    </location>
</feature>
<keyword evidence="2" id="KW-0812">Transmembrane</keyword>
<feature type="compositionally biased region" description="Low complexity" evidence="1">
    <location>
        <begin position="913"/>
        <end position="922"/>
    </location>
</feature>
<dbReference type="Gene3D" id="3.30.750.24">
    <property type="entry name" value="STAS domain"/>
    <property type="match status" value="1"/>
</dbReference>
<name>A0A0D3KE97_EMIH1</name>
<dbReference type="PANTHER" id="PTHR43310:SF1">
    <property type="entry name" value="SULFATE TRANSPORTER YBAR-RELATED"/>
    <property type="match status" value="1"/>
</dbReference>
<feature type="chain" id="PRO_5044252199" description="STAS domain-containing protein" evidence="3">
    <location>
        <begin position="26"/>
        <end position="1286"/>
    </location>
</feature>
<dbReference type="RefSeq" id="XP_005786511.1">
    <property type="nucleotide sequence ID" value="XM_005786454.1"/>
</dbReference>
<dbReference type="EnsemblProtists" id="EOD34082">
    <property type="protein sequence ID" value="EOD34082"/>
    <property type="gene ID" value="EMIHUDRAFT_467655"/>
</dbReference>
<evidence type="ECO:0000259" key="5">
    <source>
        <dbReference type="PROSITE" id="PS50801"/>
    </source>
</evidence>
<feature type="domain" description="Cyclic nucleotide-binding" evidence="4">
    <location>
        <begin position="981"/>
        <end position="1066"/>
    </location>
</feature>
<feature type="compositionally biased region" description="Basic and acidic residues" evidence="1">
    <location>
        <begin position="735"/>
        <end position="765"/>
    </location>
</feature>
<feature type="region of interest" description="Disordered" evidence="1">
    <location>
        <begin position="388"/>
        <end position="419"/>
    </location>
</feature>
<feature type="compositionally biased region" description="Gly residues" evidence="1">
    <location>
        <begin position="390"/>
        <end position="410"/>
    </location>
</feature>
<evidence type="ECO:0008006" key="8">
    <source>
        <dbReference type="Google" id="ProtNLM"/>
    </source>
</evidence>
<dbReference type="STRING" id="2903.R1DGF8"/>
<feature type="region of interest" description="Disordered" evidence="1">
    <location>
        <begin position="634"/>
        <end position="658"/>
    </location>
</feature>
<dbReference type="Pfam" id="PF01740">
    <property type="entry name" value="STAS"/>
    <property type="match status" value="1"/>
</dbReference>
<keyword evidence="7" id="KW-1185">Reference proteome</keyword>
<dbReference type="InterPro" id="IPR002645">
    <property type="entry name" value="STAS_dom"/>
</dbReference>
<dbReference type="Pfam" id="PF00027">
    <property type="entry name" value="cNMP_binding"/>
    <property type="match status" value="1"/>
</dbReference>
<feature type="compositionally biased region" description="Low complexity" evidence="1">
    <location>
        <begin position="773"/>
        <end position="821"/>
    </location>
</feature>
<accession>A0A0D3KE97</accession>
<feature type="region of interest" description="Disordered" evidence="1">
    <location>
        <begin position="500"/>
        <end position="605"/>
    </location>
</feature>
<dbReference type="InterPro" id="IPR014710">
    <property type="entry name" value="RmlC-like_jellyroll"/>
</dbReference>
<dbReference type="GeneID" id="17279353"/>
<dbReference type="PROSITE" id="PS50042">
    <property type="entry name" value="CNMP_BINDING_3"/>
    <property type="match status" value="1"/>
</dbReference>
<evidence type="ECO:0000256" key="3">
    <source>
        <dbReference type="SAM" id="SignalP"/>
    </source>
</evidence>
<feature type="compositionally biased region" description="Basic and acidic residues" evidence="1">
    <location>
        <begin position="537"/>
        <end position="551"/>
    </location>
</feature>
<feature type="region of interest" description="Disordered" evidence="1">
    <location>
        <begin position="877"/>
        <end position="922"/>
    </location>
</feature>
<feature type="signal peptide" evidence="3">
    <location>
        <begin position="1"/>
        <end position="25"/>
    </location>
</feature>
<feature type="region of interest" description="Disordered" evidence="1">
    <location>
        <begin position="75"/>
        <end position="94"/>
    </location>
</feature>
<dbReference type="InterPro" id="IPR018490">
    <property type="entry name" value="cNMP-bd_dom_sf"/>
</dbReference>
<feature type="compositionally biased region" description="Polar residues" evidence="1">
    <location>
        <begin position="502"/>
        <end position="522"/>
    </location>
</feature>
<organism evidence="6 7">
    <name type="scientific">Emiliania huxleyi (strain CCMP1516)</name>
    <dbReference type="NCBI Taxonomy" id="280463"/>
    <lineage>
        <taxon>Eukaryota</taxon>
        <taxon>Haptista</taxon>
        <taxon>Haptophyta</taxon>
        <taxon>Prymnesiophyceae</taxon>
        <taxon>Isochrysidales</taxon>
        <taxon>Noelaerhabdaceae</taxon>
        <taxon>Emiliania</taxon>
    </lineage>
</organism>
<keyword evidence="2" id="KW-1133">Transmembrane helix</keyword>
<dbReference type="InterPro" id="IPR000595">
    <property type="entry name" value="cNMP-bd_dom"/>
</dbReference>
<reference evidence="6" key="2">
    <citation type="submission" date="2024-10" db="UniProtKB">
        <authorList>
            <consortium name="EnsemblProtists"/>
        </authorList>
    </citation>
    <scope>IDENTIFICATION</scope>
</reference>
<keyword evidence="2" id="KW-0472">Membrane</keyword>
<dbReference type="PROSITE" id="PS50801">
    <property type="entry name" value="STAS"/>
    <property type="match status" value="1"/>
</dbReference>
<dbReference type="InterPro" id="IPR036513">
    <property type="entry name" value="STAS_dom_sf"/>
</dbReference>
<evidence type="ECO:0000256" key="1">
    <source>
        <dbReference type="SAM" id="MobiDB-lite"/>
    </source>
</evidence>
<feature type="transmembrane region" description="Helical" evidence="2">
    <location>
        <begin position="285"/>
        <end position="315"/>
    </location>
</feature>
<dbReference type="PANTHER" id="PTHR43310">
    <property type="entry name" value="SULFATE TRANSPORTER YBAR-RELATED"/>
    <property type="match status" value="1"/>
</dbReference>
<feature type="region of interest" description="Disordered" evidence="1">
    <location>
        <begin position="700"/>
        <end position="854"/>
    </location>
</feature>
<feature type="domain" description="STAS" evidence="5">
    <location>
        <begin position="354"/>
        <end position="493"/>
    </location>
</feature>
<feature type="compositionally biased region" description="Basic and acidic residues" evidence="1">
    <location>
        <begin position="1123"/>
        <end position="1136"/>
    </location>
</feature>
<dbReference type="InterPro" id="IPR052706">
    <property type="entry name" value="Membrane-Transporter-like"/>
</dbReference>
<sequence>MGLLLLVGFGLTVGLTLSPAASTHAARTGSVVCSAARPSVGFRASDEFRHGHGGDALASSKAIDGSVAMMMNVDGPATPSKQRPRPAAGVPLPASPSNTFRYSAGGPSLAATRAIDGTVAMMHSGFLFDVSDPVGPLGLWRELDPTRITWEALVPQSGEVFGTVTISTISLALRISAIDSATEARRPQTRENATPAHLDPDRELRLTGLVTLLVGGTGGLIGSHSPGLVALNQEVGSARTSGVCQALLLLLLWPSHPLPGRAGVVMLIEWLWVVPRVRMTRQSHALVLAMTAYSLVYDMISTVFGGILVAALLLVGRFSRLSVLKYHVSMASQASIRRRSVGESAHLRAQGERVHILGLEGYLFEGPAVKLVKYLQRVVARRSTKARAAGSGGASGGGDGGGYGYDGGGGRAHRSHSRPPRHPAFLVLDFSHVQGINETAAALLCKFRRLCQQHGMQLVIACIGPNDLHLLEAHGRDADLRVFGSIPDAIEYCEDSILAQWDGTTDGPSPSSPRQQAWQGGSSPLPPLRSGGGVEASHPREHEGPPDRDARALQPSETASGTLNGSLRPRAASATHAHEAPAAPPKTGPHSGPVAPPDERQETRSHLPTIAASPLSTFTAAVSPALSALPPPLTIPPARSLEPGEAAFGPSPPGDQVAAPTTIVVSIPGAASTGAGREAAENAADVHARARWPPPASLEEMLAEQPPSNSSSSSSSSGGVETAVGELLPPESSDEADRPLHSGHDEAKQDGERPTSYVPKRERSGHAMFVPAQQRRTTGTPRTTAQQQQQQRQQQKQPSVLSLPPSQQQQQQQQQPQSSPSCEHPLERRGSAPITAIFGGSRLPSASKTESLPGVSYPSQLLAAAFGRADGGADRSLGMPRGVSCQQLDGTRGARSGDDLWRTARPSRPEGQAEAGAADTRTDAAASFDEGGELGAAVVAAGAVAPDPPPPSAVLAPLLHLSRTAEADAALLVASGSWRVYGEDEVLCEQGEVSEALFLVAPGHGSVLVEVEVGHVAGAIPSLLTGQHGGLVGAASLLTRAPCSYTVCADERSWVLAIDRTAIRHLSTQHPHLLIRLQQMALLQEPLNTRRLRVMSRLWLAGGWSGANFDQVTVRAAQASSRSTRERACSKEKPRSDPLAGLPAAEFGPGTRSAAADPAICDEAGGADSVFGTLWSVAPGEDQPSISDALQEHAQMLRRFAVDITGRQSSISDMAARWGRVLEQLHAEHPGAESEALEAHRYVVSAPPARRFSSAPSDCASPSWYQQPTRRQADGEGSPKPPHMLP</sequence>
<dbReference type="Proteomes" id="UP000013827">
    <property type="component" value="Unassembled WGS sequence"/>
</dbReference>
<dbReference type="KEGG" id="ehx:EMIHUDRAFT_467655"/>
<feature type="region of interest" description="Disordered" evidence="1">
    <location>
        <begin position="1249"/>
        <end position="1286"/>
    </location>
</feature>
<dbReference type="PaxDb" id="2903-EOD34082"/>
<dbReference type="SUPFAM" id="SSF51206">
    <property type="entry name" value="cAMP-binding domain-like"/>
    <property type="match status" value="1"/>
</dbReference>
<feature type="compositionally biased region" description="Low complexity" evidence="1">
    <location>
        <begin position="708"/>
        <end position="717"/>
    </location>
</feature>
<evidence type="ECO:0000256" key="2">
    <source>
        <dbReference type="SAM" id="Phobius"/>
    </source>
</evidence>
<dbReference type="HOGENOM" id="CLU_262677_0_0_1"/>